<organism evidence="1">
    <name type="scientific">Sulfurimonas autotrophica</name>
    <dbReference type="NCBI Taxonomy" id="202747"/>
    <lineage>
        <taxon>Bacteria</taxon>
        <taxon>Pseudomonadati</taxon>
        <taxon>Campylobacterota</taxon>
        <taxon>Epsilonproteobacteria</taxon>
        <taxon>Campylobacterales</taxon>
        <taxon>Sulfurimonadaceae</taxon>
        <taxon>Sulfurimonas</taxon>
    </lineage>
</organism>
<dbReference type="AlphaFoldDB" id="A0A7C3FWX5"/>
<dbReference type="EMBL" id="DRNH01000279">
    <property type="protein sequence ID" value="HFB54109.1"/>
    <property type="molecule type" value="Genomic_DNA"/>
</dbReference>
<name>A0A7C3FWX5_9BACT</name>
<gene>
    <name evidence="1" type="ORF">ENJ67_05185</name>
</gene>
<proteinExistence type="predicted"/>
<evidence type="ECO:0008006" key="2">
    <source>
        <dbReference type="Google" id="ProtNLM"/>
    </source>
</evidence>
<dbReference type="Proteomes" id="UP000886390">
    <property type="component" value="Unassembled WGS sequence"/>
</dbReference>
<dbReference type="PANTHER" id="PTHR38075:SF1">
    <property type="entry name" value="DUF4139 DOMAIN-CONTAINING PROTEIN"/>
    <property type="match status" value="1"/>
</dbReference>
<comment type="caution">
    <text evidence="1">The sequence shown here is derived from an EMBL/GenBank/DDBJ whole genome shotgun (WGS) entry which is preliminary data.</text>
</comment>
<sequence>MKRIFLLSSFVLTQTIFATTLTIYNSNIALVQESGQFTIQKQDTEFKYDNIATTLINDSVDIEFPQSVTLYSQIYKRKNLTQHDLAKEFIEKQVALDDRSNVTLLALSGNNAIVKTKERRVKTVNIADIVFPSLPHNLQAHNSLAFQIKSSKTLKANVNISYLAQNISFSTDYVLNLHKNRADLRSWVNIVNNSGKDFKNTTVNLVAGEINRAYNHPTPIAYRAKMLASDKEGITHRTVAGYHHYALPRKIDLNSYEKQRIKLFAHNDIAVKSNYIATMNNPLYLMGERSSSVKREIELQALQNELPAGLVRIYTKEAGEKMLLGESNIANTPKNTPVSLIVGTDFDTKVTQKMRSRNDTNTHFDATIEYTILNNSDEDKVVTLHIPFNQKRGSHISSKLKYVYTKGNLVTFTLKVKANSKRSFDVNFKSSRR</sequence>
<evidence type="ECO:0000313" key="1">
    <source>
        <dbReference type="EMBL" id="HFB54109.1"/>
    </source>
</evidence>
<dbReference type="PANTHER" id="PTHR38075">
    <property type="entry name" value="DUF4139 DOMAIN-CONTAINING PROTEIN"/>
    <property type="match status" value="1"/>
</dbReference>
<reference evidence="1" key="1">
    <citation type="journal article" date="2020" name="mSystems">
        <title>Genome- and Community-Level Interaction Insights into Carbon Utilization and Element Cycling Functions of Hydrothermarchaeota in Hydrothermal Sediment.</title>
        <authorList>
            <person name="Zhou Z."/>
            <person name="Liu Y."/>
            <person name="Xu W."/>
            <person name="Pan J."/>
            <person name="Luo Z.H."/>
            <person name="Li M."/>
        </authorList>
    </citation>
    <scope>NUCLEOTIDE SEQUENCE [LARGE SCALE GENOMIC DNA]</scope>
    <source>
        <strain evidence="1">HyVt-507</strain>
    </source>
</reference>
<accession>A0A7C3FWX5</accession>
<protein>
    <recommendedName>
        <fullName evidence="2">DUF4139 domain-containing protein</fullName>
    </recommendedName>
</protein>